<gene>
    <name evidence="7" type="primary">MNR2_1</name>
    <name evidence="7" type="ORF">EC973_000905</name>
</gene>
<evidence type="ECO:0000313" key="8">
    <source>
        <dbReference type="Proteomes" id="UP000605846"/>
    </source>
</evidence>
<sequence>MESMSQSPTFSSNTFTFQNAPSHIFSEDTADTEASPPQGYLEEWCLHPLNDGGKADTQSSFVQPWNDRKTEESDVLPSQLAAKLNDLLDSEEVDHFMRRYSLYGEKDPDKVRKTIERYTFYCADYGLIKGHSLNGFMALKISHKEIEAESTIAGLLAKANGWWIDIFAPTKTEMRIISKMFQIHPLTTEDIQAQESREKCEIFQNYIFISFRSFDQDFNSSDYLEAVNFYIVIFKQGILTFHFQPLSHPENVRKRIDHLKDFIHVIPEWINYALIDDITDSFAPVIQHMELEVDSIEDLVLVLSTIEQEDMLRRIGSCRKTVMQMLRLLGPKADVLRSLIKRYEDKVKEGNDAALPAEEAGDKKKLSEVLLYLGDIQDHVLTMLQSLNQYDMTLGRAHRNYLGQMSIEVSQAGNKTNEVINRLTFFATIVVPLNLIATLFGMNVQVPGQQYEDLVFFFWIIDGMAIYVVIMVAIGKRLGFI</sequence>
<reference evidence="7" key="1">
    <citation type="submission" date="2020-01" db="EMBL/GenBank/DDBJ databases">
        <title>Genome Sequencing of Three Apophysomyces-Like Fungal Strains Confirms a Novel Fungal Genus in the Mucoromycota with divergent Burkholderia-like Endosymbiotic Bacteria.</title>
        <authorList>
            <person name="Stajich J.E."/>
            <person name="Macias A.M."/>
            <person name="Carter-House D."/>
            <person name="Lovett B."/>
            <person name="Kasson L.R."/>
            <person name="Berry K."/>
            <person name="Grigoriev I."/>
            <person name="Chang Y."/>
            <person name="Spatafora J."/>
            <person name="Kasson M.T."/>
        </authorList>
    </citation>
    <scope>NUCLEOTIDE SEQUENCE</scope>
    <source>
        <strain evidence="7">NRRL A-21654</strain>
    </source>
</reference>
<dbReference type="InterPro" id="IPR002523">
    <property type="entry name" value="MgTranspt_CorA/ZnTranspt_ZntB"/>
</dbReference>
<keyword evidence="3 6" id="KW-0812">Transmembrane</keyword>
<evidence type="ECO:0000256" key="6">
    <source>
        <dbReference type="SAM" id="Phobius"/>
    </source>
</evidence>
<protein>
    <submittedName>
        <fullName evidence="7">CorA metal ion transporter</fullName>
    </submittedName>
</protein>
<name>A0A8H7BMQ8_9FUNG</name>
<keyword evidence="8" id="KW-1185">Reference proteome</keyword>
<dbReference type="PANTHER" id="PTHR21535:SF51">
    <property type="entry name" value="MANGANESE RESISTANCE PROTEIN MNR2"/>
    <property type="match status" value="1"/>
</dbReference>
<proteinExistence type="inferred from homology"/>
<dbReference type="SUPFAM" id="SSF143865">
    <property type="entry name" value="CorA soluble domain-like"/>
    <property type="match status" value="1"/>
</dbReference>
<organism evidence="7 8">
    <name type="scientific">Apophysomyces ossiformis</name>
    <dbReference type="NCBI Taxonomy" id="679940"/>
    <lineage>
        <taxon>Eukaryota</taxon>
        <taxon>Fungi</taxon>
        <taxon>Fungi incertae sedis</taxon>
        <taxon>Mucoromycota</taxon>
        <taxon>Mucoromycotina</taxon>
        <taxon>Mucoromycetes</taxon>
        <taxon>Mucorales</taxon>
        <taxon>Mucorineae</taxon>
        <taxon>Mucoraceae</taxon>
        <taxon>Apophysomyces</taxon>
    </lineage>
</organism>
<evidence type="ECO:0000313" key="7">
    <source>
        <dbReference type="EMBL" id="KAF7724528.1"/>
    </source>
</evidence>
<dbReference type="Gene3D" id="3.30.460.20">
    <property type="entry name" value="CorA soluble domain-like"/>
    <property type="match status" value="1"/>
</dbReference>
<comment type="subcellular location">
    <subcellularLocation>
        <location evidence="1">Membrane</location>
        <topology evidence="1">Multi-pass membrane protein</topology>
    </subcellularLocation>
</comment>
<dbReference type="InterPro" id="IPR045861">
    <property type="entry name" value="CorA_cytoplasmic_dom"/>
</dbReference>
<dbReference type="GO" id="GO:0015095">
    <property type="term" value="F:magnesium ion transmembrane transporter activity"/>
    <property type="evidence" value="ECO:0007669"/>
    <property type="project" value="InterPro"/>
</dbReference>
<evidence type="ECO:0000256" key="4">
    <source>
        <dbReference type="ARBA" id="ARBA00022989"/>
    </source>
</evidence>
<keyword evidence="5 6" id="KW-0472">Membrane</keyword>
<comment type="caution">
    <text evidence="7">The sequence shown here is derived from an EMBL/GenBank/DDBJ whole genome shotgun (WGS) entry which is preliminary data.</text>
</comment>
<dbReference type="EMBL" id="JABAYA010000117">
    <property type="protein sequence ID" value="KAF7724528.1"/>
    <property type="molecule type" value="Genomic_DNA"/>
</dbReference>
<dbReference type="AlphaFoldDB" id="A0A8H7BMQ8"/>
<evidence type="ECO:0000256" key="3">
    <source>
        <dbReference type="ARBA" id="ARBA00022692"/>
    </source>
</evidence>
<dbReference type="InterPro" id="IPR044089">
    <property type="entry name" value="Alr1-like"/>
</dbReference>
<dbReference type="InterPro" id="IPR045863">
    <property type="entry name" value="CorA_TM1_TM2"/>
</dbReference>
<feature type="transmembrane region" description="Helical" evidence="6">
    <location>
        <begin position="454"/>
        <end position="475"/>
    </location>
</feature>
<dbReference type="GO" id="GO:0010961">
    <property type="term" value="P:intracellular magnesium ion homeostasis"/>
    <property type="evidence" value="ECO:0007669"/>
    <property type="project" value="TreeGrafter"/>
</dbReference>
<accession>A0A8H7BMQ8</accession>
<feature type="transmembrane region" description="Helical" evidence="6">
    <location>
        <begin position="423"/>
        <end position="442"/>
    </location>
</feature>
<dbReference type="PANTHER" id="PTHR21535">
    <property type="entry name" value="MAGNESIUM AND COBALT TRANSPORT PROTEIN/MITOCHONDRIAL IMPORT INNER MEMBRANE TRANSLOCASE SUBUNIT TIM8"/>
    <property type="match status" value="1"/>
</dbReference>
<dbReference type="Pfam" id="PF01544">
    <property type="entry name" value="CorA"/>
    <property type="match status" value="1"/>
</dbReference>
<dbReference type="SUPFAM" id="SSF144083">
    <property type="entry name" value="Magnesium transport protein CorA, transmembrane region"/>
    <property type="match status" value="1"/>
</dbReference>
<dbReference type="CDD" id="cd12829">
    <property type="entry name" value="Alr1p-like"/>
    <property type="match status" value="1"/>
</dbReference>
<dbReference type="Gene3D" id="1.20.58.340">
    <property type="entry name" value="Magnesium transport protein CorA, transmembrane region"/>
    <property type="match status" value="2"/>
</dbReference>
<evidence type="ECO:0000256" key="2">
    <source>
        <dbReference type="ARBA" id="ARBA00009765"/>
    </source>
</evidence>
<evidence type="ECO:0000256" key="1">
    <source>
        <dbReference type="ARBA" id="ARBA00004141"/>
    </source>
</evidence>
<evidence type="ECO:0000256" key="5">
    <source>
        <dbReference type="ARBA" id="ARBA00023136"/>
    </source>
</evidence>
<keyword evidence="4 6" id="KW-1133">Transmembrane helix</keyword>
<dbReference type="GO" id="GO:0016020">
    <property type="term" value="C:membrane"/>
    <property type="evidence" value="ECO:0007669"/>
    <property type="project" value="UniProtKB-SubCell"/>
</dbReference>
<dbReference type="Proteomes" id="UP000605846">
    <property type="component" value="Unassembled WGS sequence"/>
</dbReference>
<comment type="similarity">
    <text evidence="2">Belongs to the CorA metal ion transporter (MIT) (TC 1.A.35) family.</text>
</comment>
<dbReference type="OrthoDB" id="29879at2759"/>